<sequence>MRAIVGFFKLAVFVSSFAAAAGAAAGYPSGYGKRALEGYPSGYGKRALSEASSKLLCPIGLSACQIIGRGAELWECVDTQKDLESCGGCMIQSSYLFSKDDGIDCTAIPGISDVSCVEGKCLVHRCMAGFSVNQAGDSCVEDFGSPLLITQSDLF</sequence>
<evidence type="ECO:0000313" key="3">
    <source>
        <dbReference type="EMBL" id="PPQ93896.1"/>
    </source>
</evidence>
<dbReference type="InterPro" id="IPR038955">
    <property type="entry name" value="PriA/CPL1_fungi"/>
</dbReference>
<evidence type="ECO:0000259" key="2">
    <source>
        <dbReference type="Pfam" id="PF21671"/>
    </source>
</evidence>
<keyword evidence="4" id="KW-1185">Reference proteome</keyword>
<gene>
    <name evidence="3" type="ORF">CVT25_007809</name>
</gene>
<dbReference type="Pfam" id="PF21671">
    <property type="entry name" value="CPL1-like"/>
    <property type="match status" value="1"/>
</dbReference>
<dbReference type="PANTHER" id="PTHR35192">
    <property type="entry name" value="PROTEIN, PUTATIVE-RELATED"/>
    <property type="match status" value="1"/>
</dbReference>
<reference evidence="3 4" key="1">
    <citation type="journal article" date="2018" name="Evol. Lett.">
        <title>Horizontal gene cluster transfer increased hallucinogenic mushroom diversity.</title>
        <authorList>
            <person name="Reynolds H.T."/>
            <person name="Vijayakumar V."/>
            <person name="Gluck-Thaler E."/>
            <person name="Korotkin H.B."/>
            <person name="Matheny P.B."/>
            <person name="Slot J.C."/>
        </authorList>
    </citation>
    <scope>NUCLEOTIDE SEQUENCE [LARGE SCALE GENOMIC DNA]</scope>
    <source>
        <strain evidence="3 4">2631</strain>
    </source>
</reference>
<organism evidence="3 4">
    <name type="scientific">Psilocybe cyanescens</name>
    <dbReference type="NCBI Taxonomy" id="93625"/>
    <lineage>
        <taxon>Eukaryota</taxon>
        <taxon>Fungi</taxon>
        <taxon>Dikarya</taxon>
        <taxon>Basidiomycota</taxon>
        <taxon>Agaricomycotina</taxon>
        <taxon>Agaricomycetes</taxon>
        <taxon>Agaricomycetidae</taxon>
        <taxon>Agaricales</taxon>
        <taxon>Agaricineae</taxon>
        <taxon>Strophariaceae</taxon>
        <taxon>Psilocybe</taxon>
    </lineage>
</organism>
<evidence type="ECO:0000256" key="1">
    <source>
        <dbReference type="SAM" id="SignalP"/>
    </source>
</evidence>
<dbReference type="OrthoDB" id="439917at2759"/>
<protein>
    <recommendedName>
        <fullName evidence="2">Protein CPL1-like domain-containing protein</fullName>
    </recommendedName>
</protein>
<comment type="caution">
    <text evidence="3">The sequence shown here is derived from an EMBL/GenBank/DDBJ whole genome shotgun (WGS) entry which is preliminary data.</text>
</comment>
<feature type="chain" id="PRO_5019572303" description="Protein CPL1-like domain-containing protein" evidence="1">
    <location>
        <begin position="26"/>
        <end position="155"/>
    </location>
</feature>
<accession>A0A409XT89</accession>
<dbReference type="AlphaFoldDB" id="A0A409XT89"/>
<dbReference type="PANTHER" id="PTHR35192:SF2">
    <property type="entry name" value="APPLE DOMAIN-CONTAINING PROTEIN"/>
    <property type="match status" value="1"/>
</dbReference>
<feature type="domain" description="Protein CPL1-like" evidence="2">
    <location>
        <begin position="74"/>
        <end position="140"/>
    </location>
</feature>
<dbReference type="STRING" id="93625.A0A409XT89"/>
<evidence type="ECO:0000313" key="4">
    <source>
        <dbReference type="Proteomes" id="UP000283269"/>
    </source>
</evidence>
<dbReference type="InterPro" id="IPR048661">
    <property type="entry name" value="CPL1-like"/>
</dbReference>
<keyword evidence="1" id="KW-0732">Signal</keyword>
<dbReference type="InParanoid" id="A0A409XT89"/>
<name>A0A409XT89_PSICY</name>
<dbReference type="Proteomes" id="UP000283269">
    <property type="component" value="Unassembled WGS sequence"/>
</dbReference>
<proteinExistence type="predicted"/>
<feature type="signal peptide" evidence="1">
    <location>
        <begin position="1"/>
        <end position="25"/>
    </location>
</feature>
<dbReference type="EMBL" id="NHYD01000581">
    <property type="protein sequence ID" value="PPQ93896.1"/>
    <property type="molecule type" value="Genomic_DNA"/>
</dbReference>